<gene>
    <name evidence="2" type="ORF">SAMN05192562_107169</name>
</gene>
<organism evidence="2 3">
    <name type="scientific">Kosakonia arachidis</name>
    <dbReference type="NCBI Taxonomy" id="551989"/>
    <lineage>
        <taxon>Bacteria</taxon>
        <taxon>Pseudomonadati</taxon>
        <taxon>Pseudomonadota</taxon>
        <taxon>Gammaproteobacteria</taxon>
        <taxon>Enterobacterales</taxon>
        <taxon>Enterobacteriaceae</taxon>
        <taxon>Kosakonia</taxon>
    </lineage>
</organism>
<dbReference type="AlphaFoldDB" id="A0A1I7DY53"/>
<dbReference type="Proteomes" id="UP000199187">
    <property type="component" value="Unassembled WGS sequence"/>
</dbReference>
<proteinExistence type="predicted"/>
<evidence type="ECO:0000259" key="1">
    <source>
        <dbReference type="Pfam" id="PF18660"/>
    </source>
</evidence>
<evidence type="ECO:0000313" key="3">
    <source>
        <dbReference type="Proteomes" id="UP000199187"/>
    </source>
</evidence>
<dbReference type="OrthoDB" id="6922075at2"/>
<dbReference type="Pfam" id="PF18660">
    <property type="entry name" value="Tsi6"/>
    <property type="match status" value="1"/>
</dbReference>
<keyword evidence="3" id="KW-1185">Reference proteome</keyword>
<sequence length="128" mass="14715">MTELTALVYVEKALRLAVKRYKSIKGNPAAGALEPMYNSIVAQLEYLRNVINGTQKDKSKLRDLTFGIYAVKDFETSDEIFFERLTDAFYIAAQIRKGLKIQLPHQVNKNFFEKQKKLSSLYPDDFSV</sequence>
<reference evidence="3" key="1">
    <citation type="submission" date="2016-10" db="EMBL/GenBank/DDBJ databases">
        <authorList>
            <person name="Varghese N."/>
            <person name="Submissions S."/>
        </authorList>
    </citation>
    <scope>NUCLEOTIDE SEQUENCE [LARGE SCALE GENOMIC DNA]</scope>
    <source>
        <strain evidence="3">Ah-143</strain>
    </source>
</reference>
<name>A0A1I7DY53_9ENTR</name>
<accession>A0A1I7DY53</accession>
<feature type="domain" description="Tsi6" evidence="1">
    <location>
        <begin position="5"/>
        <end position="94"/>
    </location>
</feature>
<dbReference type="InterPro" id="IPR040818">
    <property type="entry name" value="Tsi6"/>
</dbReference>
<dbReference type="EMBL" id="FPAU01000007">
    <property type="protein sequence ID" value="SFU16601.1"/>
    <property type="molecule type" value="Genomic_DNA"/>
</dbReference>
<protein>
    <recommendedName>
        <fullName evidence="1">Tsi6 domain-containing protein</fullName>
    </recommendedName>
</protein>
<evidence type="ECO:0000313" key="2">
    <source>
        <dbReference type="EMBL" id="SFU16601.1"/>
    </source>
</evidence>
<dbReference type="RefSeq" id="WP_090125511.1">
    <property type="nucleotide sequence ID" value="NZ_CP045300.1"/>
</dbReference>